<dbReference type="Proteomes" id="UP001206925">
    <property type="component" value="Unassembled WGS sequence"/>
</dbReference>
<name>A0AAD5GIQ2_AMBAR</name>
<dbReference type="Gene3D" id="1.20.120.1080">
    <property type="match status" value="1"/>
</dbReference>
<feature type="compositionally biased region" description="Polar residues" evidence="3">
    <location>
        <begin position="403"/>
        <end position="416"/>
    </location>
</feature>
<dbReference type="Pfam" id="PF21010">
    <property type="entry name" value="HA2_C"/>
    <property type="match status" value="1"/>
</dbReference>
<feature type="region of interest" description="Disordered" evidence="3">
    <location>
        <begin position="403"/>
        <end position="443"/>
    </location>
</feature>
<dbReference type="EC" id="3.6.4.13" evidence="1"/>
<evidence type="ECO:0000256" key="2">
    <source>
        <dbReference type="ARBA" id="ARBA00047984"/>
    </source>
</evidence>
<reference evidence="5" key="1">
    <citation type="submission" date="2022-06" db="EMBL/GenBank/DDBJ databases">
        <title>Uncovering the hologenomic basis of an extraordinary plant invasion.</title>
        <authorList>
            <person name="Bieker V.C."/>
            <person name="Martin M.D."/>
            <person name="Gilbert T."/>
            <person name="Hodgins K."/>
            <person name="Battlay P."/>
            <person name="Petersen B."/>
            <person name="Wilson J."/>
        </authorList>
    </citation>
    <scope>NUCLEOTIDE SEQUENCE</scope>
    <source>
        <strain evidence="5">AA19_3_7</strain>
        <tissue evidence="5">Leaf</tissue>
    </source>
</reference>
<dbReference type="EMBL" id="JAMZMK010008134">
    <property type="protein sequence ID" value="KAI7741746.1"/>
    <property type="molecule type" value="Genomic_DNA"/>
</dbReference>
<keyword evidence="6" id="KW-1185">Reference proteome</keyword>
<sequence>KKTLDPPVSQAIYNAITVLEDVGALSPNEELTELGEKLGSIPVHPVTSKMLLFAISMNCLDPALTLACASNFRDPFTLPMSPDDKVKANAAKSELASLYGSHGDQLAIIAAFECWKNAKQSGNVARFCSQYFVSPGVMRMLYAMREQLKSELHMNGFIPENSRFSENSQDGGIINAVLVAGLYPMVGRLFLPTPIVKRCVIKDASDQRVCVGRQSVNSRLTLKKKDVVPLVIYNEVTRGDAGLSIKNCSIIGPLPLLLLATEIAVAPINDDNETICKVNDEDGNKERVKEKFMSNPDTMVEVIADRWLSFKSTALDAAQICCLRERLSEAILFKIAHPGKDLPRVLAASVVAIAKVLSSDGISGINEYFESADLSTSVVAETDLGQQGKNGAIAGSVGSLRSLLSNGSESQPQHPSNVAPENIHPNHDAPRKGSLKRPREDTA</sequence>
<dbReference type="GO" id="GO:0003723">
    <property type="term" value="F:RNA binding"/>
    <property type="evidence" value="ECO:0007669"/>
    <property type="project" value="TreeGrafter"/>
</dbReference>
<dbReference type="SMART" id="SM00847">
    <property type="entry name" value="HA2"/>
    <property type="match status" value="1"/>
</dbReference>
<feature type="compositionally biased region" description="Basic and acidic residues" evidence="3">
    <location>
        <begin position="424"/>
        <end position="443"/>
    </location>
</feature>
<gene>
    <name evidence="5" type="ORF">M8C21_000590</name>
</gene>
<evidence type="ECO:0000313" key="6">
    <source>
        <dbReference type="Proteomes" id="UP001206925"/>
    </source>
</evidence>
<dbReference type="AlphaFoldDB" id="A0AAD5GIQ2"/>
<evidence type="ECO:0000313" key="5">
    <source>
        <dbReference type="EMBL" id="KAI7741746.1"/>
    </source>
</evidence>
<evidence type="ECO:0000259" key="4">
    <source>
        <dbReference type="SMART" id="SM00847"/>
    </source>
</evidence>
<evidence type="ECO:0000256" key="3">
    <source>
        <dbReference type="SAM" id="MobiDB-lite"/>
    </source>
</evidence>
<evidence type="ECO:0000256" key="1">
    <source>
        <dbReference type="ARBA" id="ARBA00012552"/>
    </source>
</evidence>
<dbReference type="PANTHER" id="PTHR18934:SF213">
    <property type="entry name" value="3'-5' RNA HELICASE YTHDC2"/>
    <property type="match status" value="1"/>
</dbReference>
<protein>
    <recommendedName>
        <fullName evidence="1">RNA helicase</fullName>
        <ecNumber evidence="1">3.6.4.13</ecNumber>
    </recommendedName>
</protein>
<proteinExistence type="predicted"/>
<feature type="non-terminal residue" evidence="5">
    <location>
        <position position="443"/>
    </location>
</feature>
<accession>A0AAD5GIQ2</accession>
<dbReference type="GO" id="GO:0003724">
    <property type="term" value="F:RNA helicase activity"/>
    <property type="evidence" value="ECO:0007669"/>
    <property type="project" value="UniProtKB-EC"/>
</dbReference>
<feature type="domain" description="Helicase-associated" evidence="4">
    <location>
        <begin position="14"/>
        <end position="109"/>
    </location>
</feature>
<comment type="catalytic activity">
    <reaction evidence="2">
        <text>ATP + H2O = ADP + phosphate + H(+)</text>
        <dbReference type="Rhea" id="RHEA:13065"/>
        <dbReference type="ChEBI" id="CHEBI:15377"/>
        <dbReference type="ChEBI" id="CHEBI:15378"/>
        <dbReference type="ChEBI" id="CHEBI:30616"/>
        <dbReference type="ChEBI" id="CHEBI:43474"/>
        <dbReference type="ChEBI" id="CHEBI:456216"/>
        <dbReference type="EC" id="3.6.4.13"/>
    </reaction>
</comment>
<dbReference type="InterPro" id="IPR007502">
    <property type="entry name" value="Helicase-assoc_dom"/>
</dbReference>
<comment type="caution">
    <text evidence="5">The sequence shown here is derived from an EMBL/GenBank/DDBJ whole genome shotgun (WGS) entry which is preliminary data.</text>
</comment>
<organism evidence="5 6">
    <name type="scientific">Ambrosia artemisiifolia</name>
    <name type="common">Common ragweed</name>
    <dbReference type="NCBI Taxonomy" id="4212"/>
    <lineage>
        <taxon>Eukaryota</taxon>
        <taxon>Viridiplantae</taxon>
        <taxon>Streptophyta</taxon>
        <taxon>Embryophyta</taxon>
        <taxon>Tracheophyta</taxon>
        <taxon>Spermatophyta</taxon>
        <taxon>Magnoliopsida</taxon>
        <taxon>eudicotyledons</taxon>
        <taxon>Gunneridae</taxon>
        <taxon>Pentapetalae</taxon>
        <taxon>asterids</taxon>
        <taxon>campanulids</taxon>
        <taxon>Asterales</taxon>
        <taxon>Asteraceae</taxon>
        <taxon>Asteroideae</taxon>
        <taxon>Heliantheae alliance</taxon>
        <taxon>Heliantheae</taxon>
        <taxon>Ambrosia</taxon>
    </lineage>
</organism>
<dbReference type="PANTHER" id="PTHR18934">
    <property type="entry name" value="ATP-DEPENDENT RNA HELICASE"/>
    <property type="match status" value="1"/>
</dbReference>